<dbReference type="InterPro" id="IPR003439">
    <property type="entry name" value="ABC_transporter-like_ATP-bd"/>
</dbReference>
<organism evidence="10">
    <name type="scientific">Veillonella parvula</name>
    <name type="common">Staphylococcus parvulus</name>
    <dbReference type="NCBI Taxonomy" id="29466"/>
    <lineage>
        <taxon>Bacteria</taxon>
        <taxon>Bacillati</taxon>
        <taxon>Bacillota</taxon>
        <taxon>Negativicutes</taxon>
        <taxon>Veillonellales</taxon>
        <taxon>Veillonellaceae</taxon>
        <taxon>Veillonella</taxon>
    </lineage>
</organism>
<keyword evidence="2" id="KW-0813">Transport</keyword>
<dbReference type="PANTHER" id="PTHR42771">
    <property type="entry name" value="IRON(3+)-HYDROXAMATE IMPORT ATP-BINDING PROTEIN FHUC"/>
    <property type="match status" value="1"/>
</dbReference>
<evidence type="ECO:0000256" key="7">
    <source>
        <dbReference type="ARBA" id="ARBA00023004"/>
    </source>
</evidence>
<protein>
    <submittedName>
        <fullName evidence="10">Putative siderophore transport system ATP-binding protein YusV</fullName>
    </submittedName>
</protein>
<dbReference type="GO" id="GO:0016887">
    <property type="term" value="F:ATP hydrolysis activity"/>
    <property type="evidence" value="ECO:0007669"/>
    <property type="project" value="InterPro"/>
</dbReference>
<evidence type="ECO:0000256" key="3">
    <source>
        <dbReference type="ARBA" id="ARBA00022475"/>
    </source>
</evidence>
<dbReference type="InterPro" id="IPR027417">
    <property type="entry name" value="P-loop_NTPase"/>
</dbReference>
<evidence type="ECO:0000256" key="4">
    <source>
        <dbReference type="ARBA" id="ARBA00022496"/>
    </source>
</evidence>
<evidence type="ECO:0000313" key="10">
    <source>
        <dbReference type="EMBL" id="VYU34708.1"/>
    </source>
</evidence>
<keyword evidence="7" id="KW-0408">Iron</keyword>
<proteinExistence type="predicted"/>
<dbReference type="InterPro" id="IPR051535">
    <property type="entry name" value="Siderophore_ABC-ATPase"/>
</dbReference>
<sequence>MKLEVKNLTTGYGDTKIIENLNLTIPEGKVTALIGANGCGKSTLLKTICRIIRPMDGDVLLDGKSIGSYGSRELAKKVAILPQNPTAPGEITVRGLVMYGRAPHQGSLFARTTKEDKEIVEWALKETELLQFADRGITNMSGGQRQRAWIAMAIAQNTDILFLDEPTSFLDVSHQMDVLHLVEHLNKAYNKTIVMVIHELNEAARFADNLVAMKDGKIQYEGTPHTIFHNEMLKDVFGVDSTIMNDPKTDRPFCIPYSMKNYGHTAREV</sequence>
<evidence type="ECO:0000256" key="9">
    <source>
        <dbReference type="ARBA" id="ARBA00023136"/>
    </source>
</evidence>
<dbReference type="CDD" id="cd03214">
    <property type="entry name" value="ABC_Iron-Siderophores_B12_Hemin"/>
    <property type="match status" value="1"/>
</dbReference>
<dbReference type="GO" id="GO:0005886">
    <property type="term" value="C:plasma membrane"/>
    <property type="evidence" value="ECO:0007669"/>
    <property type="project" value="UniProtKB-SubCell"/>
</dbReference>
<gene>
    <name evidence="10" type="primary">yusV_2</name>
    <name evidence="10" type="ORF">VPLFYP99_00686</name>
</gene>
<dbReference type="InterPro" id="IPR017871">
    <property type="entry name" value="ABC_transporter-like_CS"/>
</dbReference>
<evidence type="ECO:0000256" key="5">
    <source>
        <dbReference type="ARBA" id="ARBA00022741"/>
    </source>
</evidence>
<dbReference type="FunFam" id="3.40.50.300:FF:000134">
    <property type="entry name" value="Iron-enterobactin ABC transporter ATP-binding protein"/>
    <property type="match status" value="1"/>
</dbReference>
<dbReference type="AlphaFoldDB" id="A0A6N3E4N6"/>
<dbReference type="SMART" id="SM00382">
    <property type="entry name" value="AAA"/>
    <property type="match status" value="1"/>
</dbReference>
<dbReference type="GO" id="GO:0005524">
    <property type="term" value="F:ATP binding"/>
    <property type="evidence" value="ECO:0007669"/>
    <property type="project" value="UniProtKB-KW"/>
</dbReference>
<dbReference type="GO" id="GO:0006826">
    <property type="term" value="P:iron ion transport"/>
    <property type="evidence" value="ECO:0007669"/>
    <property type="project" value="UniProtKB-KW"/>
</dbReference>
<dbReference type="EMBL" id="CACRUG010000011">
    <property type="protein sequence ID" value="VYU34708.1"/>
    <property type="molecule type" value="Genomic_DNA"/>
</dbReference>
<keyword evidence="6 10" id="KW-0067">ATP-binding</keyword>
<keyword evidence="9" id="KW-0472">Membrane</keyword>
<dbReference type="InterPro" id="IPR003593">
    <property type="entry name" value="AAA+_ATPase"/>
</dbReference>
<dbReference type="PROSITE" id="PS50893">
    <property type="entry name" value="ABC_TRANSPORTER_2"/>
    <property type="match status" value="1"/>
</dbReference>
<reference evidence="10" key="1">
    <citation type="submission" date="2019-11" db="EMBL/GenBank/DDBJ databases">
        <authorList>
            <person name="Feng L."/>
        </authorList>
    </citation>
    <scope>NUCLEOTIDE SEQUENCE</scope>
    <source>
        <strain evidence="10">VparvulaLFYP99</strain>
    </source>
</reference>
<keyword evidence="4" id="KW-0410">Iron transport</keyword>
<comment type="subcellular location">
    <subcellularLocation>
        <location evidence="1">Cell membrane</location>
        <topology evidence="1">Peripheral membrane protein</topology>
    </subcellularLocation>
</comment>
<evidence type="ECO:0000256" key="8">
    <source>
        <dbReference type="ARBA" id="ARBA00023065"/>
    </source>
</evidence>
<dbReference type="Gene3D" id="3.40.50.300">
    <property type="entry name" value="P-loop containing nucleotide triphosphate hydrolases"/>
    <property type="match status" value="1"/>
</dbReference>
<accession>A0A6N3E4N6</accession>
<dbReference type="SUPFAM" id="SSF52540">
    <property type="entry name" value="P-loop containing nucleoside triphosphate hydrolases"/>
    <property type="match status" value="1"/>
</dbReference>
<evidence type="ECO:0000256" key="2">
    <source>
        <dbReference type="ARBA" id="ARBA00022448"/>
    </source>
</evidence>
<dbReference type="Pfam" id="PF00005">
    <property type="entry name" value="ABC_tran"/>
    <property type="match status" value="1"/>
</dbReference>
<dbReference type="RefSeq" id="WP_156697634.1">
    <property type="nucleotide sequence ID" value="NZ_CACRUG010000011.1"/>
</dbReference>
<name>A0A6N3E4N6_VEIPA</name>
<evidence type="ECO:0000256" key="6">
    <source>
        <dbReference type="ARBA" id="ARBA00022840"/>
    </source>
</evidence>
<keyword evidence="3" id="KW-1003">Cell membrane</keyword>
<dbReference type="PROSITE" id="PS00211">
    <property type="entry name" value="ABC_TRANSPORTER_1"/>
    <property type="match status" value="1"/>
</dbReference>
<dbReference type="PANTHER" id="PTHR42771:SF4">
    <property type="entry name" value="IRON(3+)-HYDROXAMATE IMPORT ATP-BINDING PROTEIN FHUC"/>
    <property type="match status" value="1"/>
</dbReference>
<keyword evidence="5" id="KW-0547">Nucleotide-binding</keyword>
<evidence type="ECO:0000256" key="1">
    <source>
        <dbReference type="ARBA" id="ARBA00004202"/>
    </source>
</evidence>
<keyword evidence="8" id="KW-0406">Ion transport</keyword>